<reference evidence="2 3" key="1">
    <citation type="submission" date="2015-06" db="EMBL/GenBank/DDBJ databases">
        <title>Survival trade-offs in plant roots during colonization by closely related pathogenic and mutualistic fungi.</title>
        <authorList>
            <person name="Hacquard S."/>
            <person name="Kracher B."/>
            <person name="Hiruma K."/>
            <person name="Weinman A."/>
            <person name="Muench P."/>
            <person name="Garrido Oter R."/>
            <person name="Ver Loren van Themaat E."/>
            <person name="Dallerey J.-F."/>
            <person name="Damm U."/>
            <person name="Henrissat B."/>
            <person name="Lespinet O."/>
            <person name="Thon M."/>
            <person name="Kemen E."/>
            <person name="McHardy A.C."/>
            <person name="Schulze-Lefert P."/>
            <person name="O'Connell R.J."/>
        </authorList>
    </citation>
    <scope>NUCLEOTIDE SEQUENCE [LARGE SCALE GENOMIC DNA]</scope>
    <source>
        <strain evidence="2 3">MAFF 238704</strain>
    </source>
</reference>
<organism evidence="2 3">
    <name type="scientific">Colletotrichum incanum</name>
    <name type="common">Soybean anthracnose fungus</name>
    <dbReference type="NCBI Taxonomy" id="1573173"/>
    <lineage>
        <taxon>Eukaryota</taxon>
        <taxon>Fungi</taxon>
        <taxon>Dikarya</taxon>
        <taxon>Ascomycota</taxon>
        <taxon>Pezizomycotina</taxon>
        <taxon>Sordariomycetes</taxon>
        <taxon>Hypocreomycetidae</taxon>
        <taxon>Glomerellales</taxon>
        <taxon>Glomerellaceae</taxon>
        <taxon>Colletotrichum</taxon>
        <taxon>Colletotrichum spaethianum species complex</taxon>
    </lineage>
</organism>
<dbReference type="InterPro" id="IPR004843">
    <property type="entry name" value="Calcineurin-like_PHP"/>
</dbReference>
<dbReference type="EMBL" id="LFIW01001465">
    <property type="protein sequence ID" value="KZL82285.1"/>
    <property type="molecule type" value="Genomic_DNA"/>
</dbReference>
<comment type="caution">
    <text evidence="2">The sequence shown here is derived from an EMBL/GenBank/DDBJ whole genome shotgun (WGS) entry which is preliminary data.</text>
</comment>
<evidence type="ECO:0000313" key="2">
    <source>
        <dbReference type="EMBL" id="KZL82285.1"/>
    </source>
</evidence>
<dbReference type="InterPro" id="IPR051693">
    <property type="entry name" value="UPF0046_metallophosphoest"/>
</dbReference>
<dbReference type="PANTHER" id="PTHR12905:SF0">
    <property type="entry name" value="CALCINEURIN-LIKE PHOSPHOESTERASE DOMAIN-CONTAINING PROTEIN"/>
    <property type="match status" value="1"/>
</dbReference>
<dbReference type="Proteomes" id="UP000076584">
    <property type="component" value="Unassembled WGS sequence"/>
</dbReference>
<name>A0A161W587_COLIC</name>
<dbReference type="GO" id="GO:0016787">
    <property type="term" value="F:hydrolase activity"/>
    <property type="evidence" value="ECO:0007669"/>
    <property type="project" value="InterPro"/>
</dbReference>
<evidence type="ECO:0000313" key="3">
    <source>
        <dbReference type="Proteomes" id="UP000076584"/>
    </source>
</evidence>
<accession>A0A161W587</accession>
<dbReference type="PANTHER" id="PTHR12905">
    <property type="entry name" value="METALLOPHOSPHOESTERASE"/>
    <property type="match status" value="1"/>
</dbReference>
<dbReference type="CDD" id="cd07379">
    <property type="entry name" value="MPP_239FB"/>
    <property type="match status" value="1"/>
</dbReference>
<dbReference type="AlphaFoldDB" id="A0A161W587"/>
<gene>
    <name evidence="2" type="ORF">CI238_06591</name>
</gene>
<evidence type="ECO:0000259" key="1">
    <source>
        <dbReference type="Pfam" id="PF00149"/>
    </source>
</evidence>
<dbReference type="SUPFAM" id="SSF56300">
    <property type="entry name" value="Metallo-dependent phosphatases"/>
    <property type="match status" value="1"/>
</dbReference>
<sequence length="321" mass="35481">MATRADLIKTRVFVISDTHGLRLRYKHEADVAIHCGDLTNESKFEEYRSLINDLSCIKAPLKFVIPGNHDFTLDIPQFQRMMDEARHVNPDLEKDYTAKYGNPGDARRLFEEAADAGIVLLEEGTHIFDLANGTRLKVYASPRTPAAGGFWGFQYQFEDGHDFAIEKQTDIVITHGPALGTLDHSKANPRAGCPDLLEAIARVRPQLHCCGHIHEGWGAKLVTWDSTGAGEGGSNESSVIATLRDFESLPTDSNEEAAHKRQLVKQSSVARCCIVSHCQSDRNALELGSQTLFVNAAIQGAPGEAALHYPWMIDIELPKTY</sequence>
<keyword evidence="3" id="KW-1185">Reference proteome</keyword>
<dbReference type="InterPro" id="IPR029052">
    <property type="entry name" value="Metallo-depent_PP-like"/>
</dbReference>
<dbReference type="Gene3D" id="3.60.21.10">
    <property type="match status" value="1"/>
</dbReference>
<protein>
    <submittedName>
        <fullName evidence="2">Calcineurin-like phosphoesterase</fullName>
    </submittedName>
</protein>
<dbReference type="Pfam" id="PF00149">
    <property type="entry name" value="Metallophos"/>
    <property type="match status" value="1"/>
</dbReference>
<proteinExistence type="predicted"/>
<feature type="domain" description="Calcineurin-like phosphoesterase" evidence="1">
    <location>
        <begin position="11"/>
        <end position="215"/>
    </location>
</feature>